<proteinExistence type="predicted"/>
<comment type="caution">
    <text evidence="1">The sequence shown here is derived from an EMBL/GenBank/DDBJ whole genome shotgun (WGS) entry which is preliminary data.</text>
</comment>
<sequence length="135" mass="15321">MYKKILNLLSYWAPVIIKCPLSSKLINLFEQRLRPYTEFSESNDPIHDGKTKLFCGCGNQLLGDCVSALWIISAKQLPKCSIKHFSISISIGSLNPSWLSSVFISAFSISLKTMLIKRSHKMPLPTYVSWVHENM</sequence>
<keyword evidence="2" id="KW-1185">Reference proteome</keyword>
<dbReference type="AlphaFoldDB" id="A0A3M7RXE7"/>
<evidence type="ECO:0000313" key="1">
    <source>
        <dbReference type="EMBL" id="RNA28186.1"/>
    </source>
</evidence>
<evidence type="ECO:0000313" key="2">
    <source>
        <dbReference type="Proteomes" id="UP000276133"/>
    </source>
</evidence>
<dbReference type="EMBL" id="REGN01002424">
    <property type="protein sequence ID" value="RNA28186.1"/>
    <property type="molecule type" value="Genomic_DNA"/>
</dbReference>
<protein>
    <submittedName>
        <fullName evidence="1">Uncharacterized protein</fullName>
    </submittedName>
</protein>
<gene>
    <name evidence="1" type="ORF">BpHYR1_054087</name>
</gene>
<reference evidence="1 2" key="1">
    <citation type="journal article" date="2018" name="Sci. Rep.">
        <title>Genomic signatures of local adaptation to the degree of environmental predictability in rotifers.</title>
        <authorList>
            <person name="Franch-Gras L."/>
            <person name="Hahn C."/>
            <person name="Garcia-Roger E.M."/>
            <person name="Carmona M.J."/>
            <person name="Serra M."/>
            <person name="Gomez A."/>
        </authorList>
    </citation>
    <scope>NUCLEOTIDE SEQUENCE [LARGE SCALE GENOMIC DNA]</scope>
    <source>
        <strain evidence="1">HYR1</strain>
    </source>
</reference>
<dbReference type="Proteomes" id="UP000276133">
    <property type="component" value="Unassembled WGS sequence"/>
</dbReference>
<accession>A0A3M7RXE7</accession>
<name>A0A3M7RXE7_BRAPC</name>
<organism evidence="1 2">
    <name type="scientific">Brachionus plicatilis</name>
    <name type="common">Marine rotifer</name>
    <name type="synonym">Brachionus muelleri</name>
    <dbReference type="NCBI Taxonomy" id="10195"/>
    <lineage>
        <taxon>Eukaryota</taxon>
        <taxon>Metazoa</taxon>
        <taxon>Spiralia</taxon>
        <taxon>Gnathifera</taxon>
        <taxon>Rotifera</taxon>
        <taxon>Eurotatoria</taxon>
        <taxon>Monogononta</taxon>
        <taxon>Pseudotrocha</taxon>
        <taxon>Ploima</taxon>
        <taxon>Brachionidae</taxon>
        <taxon>Brachionus</taxon>
    </lineage>
</organism>